<reference evidence="2 3" key="1">
    <citation type="journal article" date="2016" name="Nat. Commun.">
        <title>Thousands of microbial genomes shed light on interconnected biogeochemical processes in an aquifer system.</title>
        <authorList>
            <person name="Anantharaman K."/>
            <person name="Brown C.T."/>
            <person name="Hug L.A."/>
            <person name="Sharon I."/>
            <person name="Castelle C.J."/>
            <person name="Probst A.J."/>
            <person name="Thomas B.C."/>
            <person name="Singh A."/>
            <person name="Wilkins M.J."/>
            <person name="Karaoz U."/>
            <person name="Brodie E.L."/>
            <person name="Williams K.H."/>
            <person name="Hubbard S.S."/>
            <person name="Banfield J.F."/>
        </authorList>
    </citation>
    <scope>NUCLEOTIDE SEQUENCE [LARGE SCALE GENOMIC DNA]</scope>
</reference>
<evidence type="ECO:0000259" key="1">
    <source>
        <dbReference type="Pfam" id="PF02698"/>
    </source>
</evidence>
<dbReference type="EMBL" id="MFQA01000006">
    <property type="protein sequence ID" value="OGH69316.1"/>
    <property type="molecule type" value="Genomic_DNA"/>
</dbReference>
<dbReference type="CDD" id="cd06259">
    <property type="entry name" value="YdcF-like"/>
    <property type="match status" value="1"/>
</dbReference>
<dbReference type="PANTHER" id="PTHR30336">
    <property type="entry name" value="INNER MEMBRANE PROTEIN, PROBABLE PERMEASE"/>
    <property type="match status" value="1"/>
</dbReference>
<dbReference type="AlphaFoldDB" id="A0A1F6MCF8"/>
<organism evidence="2 3">
    <name type="scientific">Candidatus Magasanikbacteria bacterium RIFCSPHIGHO2_02_FULL_45_10</name>
    <dbReference type="NCBI Taxonomy" id="1798679"/>
    <lineage>
        <taxon>Bacteria</taxon>
        <taxon>Candidatus Magasanikiibacteriota</taxon>
    </lineage>
</organism>
<feature type="domain" description="DUF218" evidence="1">
    <location>
        <begin position="42"/>
        <end position="167"/>
    </location>
</feature>
<evidence type="ECO:0000313" key="2">
    <source>
        <dbReference type="EMBL" id="OGH69316.1"/>
    </source>
</evidence>
<dbReference type="Proteomes" id="UP000176413">
    <property type="component" value="Unassembled WGS sequence"/>
</dbReference>
<proteinExistence type="predicted"/>
<gene>
    <name evidence="2" type="ORF">A3D53_00955</name>
</gene>
<name>A0A1F6MCF8_9BACT</name>
<dbReference type="Pfam" id="PF02698">
    <property type="entry name" value="DUF218"/>
    <property type="match status" value="1"/>
</dbReference>
<sequence>MKKIIFKAILIGIGVLVFANMVILSYSRFIVKDTSALPYREVALIFGGGMEEDGSMNKMQTDRVIRGIELYKSGKVDKLMMTGDDGFHHDDEVGAMKAYAVQAGVPAEDILVDPHGYRTYESCYRERVVYGMTSTIAISQSFHLPRIAYLCSRIGIKTTGVSADLRDYNWKNSYYSNIREVLARLKAVWQVEITRPQPTSLEK</sequence>
<accession>A0A1F6MCF8</accession>
<dbReference type="InterPro" id="IPR051599">
    <property type="entry name" value="Cell_Envelope_Assoc"/>
</dbReference>
<protein>
    <recommendedName>
        <fullName evidence="1">DUF218 domain-containing protein</fullName>
    </recommendedName>
</protein>
<evidence type="ECO:0000313" key="3">
    <source>
        <dbReference type="Proteomes" id="UP000176413"/>
    </source>
</evidence>
<dbReference type="InterPro" id="IPR003848">
    <property type="entry name" value="DUF218"/>
</dbReference>
<dbReference type="GO" id="GO:0005886">
    <property type="term" value="C:plasma membrane"/>
    <property type="evidence" value="ECO:0007669"/>
    <property type="project" value="TreeGrafter"/>
</dbReference>
<dbReference type="PANTHER" id="PTHR30336:SF6">
    <property type="entry name" value="INTEGRAL MEMBRANE PROTEIN"/>
    <property type="match status" value="1"/>
</dbReference>
<comment type="caution">
    <text evidence="2">The sequence shown here is derived from an EMBL/GenBank/DDBJ whole genome shotgun (WGS) entry which is preliminary data.</text>
</comment>